<comment type="caution">
    <text evidence="4">The sequence shown here is derived from an EMBL/GenBank/DDBJ whole genome shotgun (WGS) entry which is preliminary data.</text>
</comment>
<keyword evidence="5" id="KW-1185">Reference proteome</keyword>
<dbReference type="InterPro" id="IPR029039">
    <property type="entry name" value="Flavoprotein-like_sf"/>
</dbReference>
<protein>
    <submittedName>
        <fullName evidence="4">Flavodoxin</fullName>
    </submittedName>
</protein>
<evidence type="ECO:0000259" key="3">
    <source>
        <dbReference type="PROSITE" id="PS50902"/>
    </source>
</evidence>
<dbReference type="RefSeq" id="WP_343858564.1">
    <property type="nucleotide sequence ID" value="NZ_BAAAFD010000003.1"/>
</dbReference>
<evidence type="ECO:0000313" key="5">
    <source>
        <dbReference type="Proteomes" id="UP001500359"/>
    </source>
</evidence>
<proteinExistence type="predicted"/>
<gene>
    <name evidence="4" type="ORF">GCM10009114_16410</name>
</gene>
<dbReference type="InterPro" id="IPR008254">
    <property type="entry name" value="Flavodoxin/NO_synth"/>
</dbReference>
<reference evidence="4 5" key="1">
    <citation type="journal article" date="2019" name="Int. J. Syst. Evol. Microbiol.">
        <title>The Global Catalogue of Microorganisms (GCM) 10K type strain sequencing project: providing services to taxonomists for standard genome sequencing and annotation.</title>
        <authorList>
            <consortium name="The Broad Institute Genomics Platform"/>
            <consortium name="The Broad Institute Genome Sequencing Center for Infectious Disease"/>
            <person name="Wu L."/>
            <person name="Ma J."/>
        </authorList>
    </citation>
    <scope>NUCLEOTIDE SEQUENCE [LARGE SCALE GENOMIC DNA]</scope>
    <source>
        <strain evidence="4 5">JCM 15896</strain>
    </source>
</reference>
<dbReference type="SUPFAM" id="SSF52218">
    <property type="entry name" value="Flavoproteins"/>
    <property type="match status" value="1"/>
</dbReference>
<dbReference type="Gene3D" id="3.40.50.360">
    <property type="match status" value="1"/>
</dbReference>
<name>A0ABN1LH68_9ALTE</name>
<evidence type="ECO:0000256" key="2">
    <source>
        <dbReference type="ARBA" id="ARBA00022643"/>
    </source>
</evidence>
<dbReference type="PANTHER" id="PTHR19384">
    <property type="entry name" value="NITRIC OXIDE SYNTHASE-RELATED"/>
    <property type="match status" value="1"/>
</dbReference>
<feature type="domain" description="Flavodoxin-like" evidence="3">
    <location>
        <begin position="4"/>
        <end position="144"/>
    </location>
</feature>
<dbReference type="Proteomes" id="UP001500359">
    <property type="component" value="Unassembled WGS sequence"/>
</dbReference>
<sequence>MADVGIFVGSVYGNAQHVAEQAEEMIAGKGYSVELFTDPTIDDFVQSSAIIFVSSTTGQGDIPPNLEFFVYDLREKMPLMEQKPFAVAGLGDSSYGDTYCGAGKQIFETLLELQGKPVDELLIVDAMETLEPENDVVPWLETLLPKLVKQ</sequence>
<dbReference type="PROSITE" id="PS50902">
    <property type="entry name" value="FLAVODOXIN_LIKE"/>
    <property type="match status" value="1"/>
</dbReference>
<dbReference type="EMBL" id="BAAAFD010000003">
    <property type="protein sequence ID" value="GAA0856001.1"/>
    <property type="molecule type" value="Genomic_DNA"/>
</dbReference>
<organism evidence="4 5">
    <name type="scientific">Aliiglaciecola litoralis</name>
    <dbReference type="NCBI Taxonomy" id="582857"/>
    <lineage>
        <taxon>Bacteria</taxon>
        <taxon>Pseudomonadati</taxon>
        <taxon>Pseudomonadota</taxon>
        <taxon>Gammaproteobacteria</taxon>
        <taxon>Alteromonadales</taxon>
        <taxon>Alteromonadaceae</taxon>
        <taxon>Aliiglaciecola</taxon>
    </lineage>
</organism>
<keyword evidence="2" id="KW-0288">FMN</keyword>
<dbReference type="Pfam" id="PF00258">
    <property type="entry name" value="Flavodoxin_1"/>
    <property type="match status" value="1"/>
</dbReference>
<keyword evidence="1" id="KW-0285">Flavoprotein</keyword>
<evidence type="ECO:0000256" key="1">
    <source>
        <dbReference type="ARBA" id="ARBA00022630"/>
    </source>
</evidence>
<accession>A0ABN1LH68</accession>
<dbReference type="PANTHER" id="PTHR19384:SF84">
    <property type="entry name" value="METHIONINE SYNTHASE REDUCTASE"/>
    <property type="match status" value="1"/>
</dbReference>
<evidence type="ECO:0000313" key="4">
    <source>
        <dbReference type="EMBL" id="GAA0856001.1"/>
    </source>
</evidence>